<feature type="region of interest" description="Disordered" evidence="1">
    <location>
        <begin position="46"/>
        <end position="86"/>
    </location>
</feature>
<evidence type="ECO:0000256" key="1">
    <source>
        <dbReference type="SAM" id="MobiDB-lite"/>
    </source>
</evidence>
<evidence type="ECO:0000259" key="2">
    <source>
        <dbReference type="Pfam" id="PF13936"/>
    </source>
</evidence>
<dbReference type="Proteomes" id="UP001211173">
    <property type="component" value="Unassembled WGS sequence"/>
</dbReference>
<sequence length="86" mass="9775">MSNKYLGPADRQLIAEKWAAYASVREIAGLVGVAPKTIYEELRRGSNGTLDKNSRKAYNPELAQRRFQESLRRRGKPLNRTRAANE</sequence>
<dbReference type="AlphaFoldDB" id="A0AAW6CIE9"/>
<protein>
    <submittedName>
        <fullName evidence="3">Helix-turn-helix domain-containing protein</fullName>
    </submittedName>
</protein>
<accession>A0AAW6CIE9</accession>
<evidence type="ECO:0000313" key="3">
    <source>
        <dbReference type="EMBL" id="MDB7934456.1"/>
    </source>
</evidence>
<feature type="domain" description="Transposase IS30-like HTH" evidence="2">
    <location>
        <begin position="2"/>
        <end position="45"/>
    </location>
</feature>
<comment type="caution">
    <text evidence="3">The sequence shown here is derived from an EMBL/GenBank/DDBJ whole genome shotgun (WGS) entry which is preliminary data.</text>
</comment>
<dbReference type="RefSeq" id="WP_051410345.1">
    <property type="nucleotide sequence ID" value="NZ_BAABZG010000001.1"/>
</dbReference>
<name>A0AAW6CIE9_FLAPL</name>
<organism evidence="3 4">
    <name type="scientific">Flavonifractor plautii</name>
    <name type="common">Fusobacterium plautii</name>
    <dbReference type="NCBI Taxonomy" id="292800"/>
    <lineage>
        <taxon>Bacteria</taxon>
        <taxon>Bacillati</taxon>
        <taxon>Bacillota</taxon>
        <taxon>Clostridia</taxon>
        <taxon>Eubacteriales</taxon>
        <taxon>Oscillospiraceae</taxon>
        <taxon>Flavonifractor</taxon>
    </lineage>
</organism>
<dbReference type="InterPro" id="IPR025246">
    <property type="entry name" value="IS30-like_HTH"/>
</dbReference>
<feature type="compositionally biased region" description="Basic and acidic residues" evidence="1">
    <location>
        <begin position="63"/>
        <end position="72"/>
    </location>
</feature>
<proteinExistence type="predicted"/>
<dbReference type="Pfam" id="PF13936">
    <property type="entry name" value="HTH_38"/>
    <property type="match status" value="1"/>
</dbReference>
<reference evidence="3" key="1">
    <citation type="submission" date="2023-01" db="EMBL/GenBank/DDBJ databases">
        <title>Human gut microbiome strain richness.</title>
        <authorList>
            <person name="Chen-Liaw A."/>
        </authorList>
    </citation>
    <scope>NUCLEOTIDE SEQUENCE</scope>
    <source>
        <strain evidence="3">1001287st1_F4_1001285I_161205</strain>
    </source>
</reference>
<dbReference type="EMBL" id="JAQLWV010000025">
    <property type="protein sequence ID" value="MDB7934456.1"/>
    <property type="molecule type" value="Genomic_DNA"/>
</dbReference>
<gene>
    <name evidence="3" type="ORF">PNE06_15335</name>
</gene>
<evidence type="ECO:0000313" key="4">
    <source>
        <dbReference type="Proteomes" id="UP001211173"/>
    </source>
</evidence>